<protein>
    <submittedName>
        <fullName evidence="1">Uncharacterized protein</fullName>
    </submittedName>
</protein>
<reference evidence="1" key="1">
    <citation type="submission" date="2018-05" db="EMBL/GenBank/DDBJ databases">
        <authorList>
            <person name="Lanie J.A."/>
            <person name="Ng W.-L."/>
            <person name="Kazmierczak K.M."/>
            <person name="Andrzejewski T.M."/>
            <person name="Davidsen T.M."/>
            <person name="Wayne K.J."/>
            <person name="Tettelin H."/>
            <person name="Glass J.I."/>
            <person name="Rusch D."/>
            <person name="Podicherti R."/>
            <person name="Tsui H.-C.T."/>
            <person name="Winkler M.E."/>
        </authorList>
    </citation>
    <scope>NUCLEOTIDE SEQUENCE</scope>
</reference>
<dbReference type="EMBL" id="UINC01044109">
    <property type="protein sequence ID" value="SVB49105.1"/>
    <property type="molecule type" value="Genomic_DNA"/>
</dbReference>
<accession>A0A382EF53</accession>
<name>A0A382EF53_9ZZZZ</name>
<sequence>MVKNNLFNGINDDIIEEIASCRVFDLKSPFKKYKPNNEQINFERNYCKNTKFIEEIPTPETAENLDDLVIYDGFEIKNILESVIPKDETANDCLHIIFTNKLTCTYDYGDFR</sequence>
<dbReference type="Pfam" id="PF20565">
    <property type="entry name" value="DUF6775"/>
    <property type="match status" value="1"/>
</dbReference>
<dbReference type="AlphaFoldDB" id="A0A382EF53"/>
<gene>
    <name evidence="1" type="ORF">METZ01_LOCUS201959</name>
</gene>
<organism evidence="1">
    <name type="scientific">marine metagenome</name>
    <dbReference type="NCBI Taxonomy" id="408172"/>
    <lineage>
        <taxon>unclassified sequences</taxon>
        <taxon>metagenomes</taxon>
        <taxon>ecological metagenomes</taxon>
    </lineage>
</organism>
<evidence type="ECO:0000313" key="1">
    <source>
        <dbReference type="EMBL" id="SVB49105.1"/>
    </source>
</evidence>
<proteinExistence type="predicted"/>
<dbReference type="InterPro" id="IPR046666">
    <property type="entry name" value="DUF6775"/>
</dbReference>
<feature type="non-terminal residue" evidence="1">
    <location>
        <position position="112"/>
    </location>
</feature>